<organism evidence="1 2">
    <name type="scientific">Plenodomus tracheiphilus IPT5</name>
    <dbReference type="NCBI Taxonomy" id="1408161"/>
    <lineage>
        <taxon>Eukaryota</taxon>
        <taxon>Fungi</taxon>
        <taxon>Dikarya</taxon>
        <taxon>Ascomycota</taxon>
        <taxon>Pezizomycotina</taxon>
        <taxon>Dothideomycetes</taxon>
        <taxon>Pleosporomycetidae</taxon>
        <taxon>Pleosporales</taxon>
        <taxon>Pleosporineae</taxon>
        <taxon>Leptosphaeriaceae</taxon>
        <taxon>Plenodomus</taxon>
    </lineage>
</organism>
<dbReference type="AlphaFoldDB" id="A0A6A7AUF6"/>
<protein>
    <submittedName>
        <fullName evidence="1">Uncharacterized protein</fullName>
    </submittedName>
</protein>
<accession>A0A6A7AUF6</accession>
<sequence>MMRAWVVQRVLLAGGSHGGGGGGDGLSCNGRRRVGWGEDRRCEGRAEGEQGDYGYCCTVQWRWMGEASIQDVLRRRLRPRICIAPTVPRCCCPAQTDPPVYIHRRYQTTPPSRQRRPSTTTWDADTAYLDRPGRGTCCLLPQMNLRDPMRSPPQRVTLSAQHVQHRTCTQTAHCPLRRQMHHRSTRRRASASRP</sequence>
<reference evidence="1" key="1">
    <citation type="submission" date="2020-01" db="EMBL/GenBank/DDBJ databases">
        <authorList>
            <consortium name="DOE Joint Genome Institute"/>
            <person name="Haridas S."/>
            <person name="Albert R."/>
            <person name="Binder M."/>
            <person name="Bloem J."/>
            <person name="Labutti K."/>
            <person name="Salamov A."/>
            <person name="Andreopoulos B."/>
            <person name="Baker S.E."/>
            <person name="Barry K."/>
            <person name="Bills G."/>
            <person name="Bluhm B.H."/>
            <person name="Cannon C."/>
            <person name="Castanera R."/>
            <person name="Culley D.E."/>
            <person name="Daum C."/>
            <person name="Ezra D."/>
            <person name="Gonzalez J.B."/>
            <person name="Henrissat B."/>
            <person name="Kuo A."/>
            <person name="Liang C."/>
            <person name="Lipzen A."/>
            <person name="Lutzoni F."/>
            <person name="Magnuson J."/>
            <person name="Mondo S."/>
            <person name="Nolan M."/>
            <person name="Ohm R."/>
            <person name="Pangilinan J."/>
            <person name="Park H.-J."/>
            <person name="Ramirez L."/>
            <person name="Alfaro M."/>
            <person name="Sun H."/>
            <person name="Tritt A."/>
            <person name="Yoshinaga Y."/>
            <person name="Zwiers L.-H."/>
            <person name="Turgeon B.G."/>
            <person name="Goodwin S.B."/>
            <person name="Spatafora J.W."/>
            <person name="Crous P.W."/>
            <person name="Grigoriev I.V."/>
        </authorList>
    </citation>
    <scope>NUCLEOTIDE SEQUENCE</scope>
    <source>
        <strain evidence="1">IPT5</strain>
    </source>
</reference>
<proteinExistence type="predicted"/>
<name>A0A6A7AUF6_9PLEO</name>
<evidence type="ECO:0000313" key="1">
    <source>
        <dbReference type="EMBL" id="KAF2845839.1"/>
    </source>
</evidence>
<dbReference type="EMBL" id="MU006341">
    <property type="protein sequence ID" value="KAF2845839.1"/>
    <property type="molecule type" value="Genomic_DNA"/>
</dbReference>
<evidence type="ECO:0000313" key="2">
    <source>
        <dbReference type="Proteomes" id="UP000799423"/>
    </source>
</evidence>
<gene>
    <name evidence="1" type="ORF">T440DRAFT_254665</name>
</gene>
<dbReference type="Proteomes" id="UP000799423">
    <property type="component" value="Unassembled WGS sequence"/>
</dbReference>
<keyword evidence="2" id="KW-1185">Reference proteome</keyword>